<name>A0ABR2AC54_9ROSI</name>
<sequence length="115" mass="13105">MELKSFKRGQIMIETDCIEKFDAVVDLHVADKVFRVWITEFEVILVDKVGCDGEEDVDSICSEKLHDEVLVDREMRKEKDATLHKECKTITTLGLDIGSQEEQIVGKDNCLWACG</sequence>
<evidence type="ECO:0000313" key="2">
    <source>
        <dbReference type="Proteomes" id="UP001396334"/>
    </source>
</evidence>
<gene>
    <name evidence="1" type="ORF">V6N11_031028</name>
</gene>
<accession>A0ABR2AC54</accession>
<dbReference type="EMBL" id="JBBPBN010000277">
    <property type="protein sequence ID" value="KAK8490665.1"/>
    <property type="molecule type" value="Genomic_DNA"/>
</dbReference>
<organism evidence="1 2">
    <name type="scientific">Hibiscus sabdariffa</name>
    <name type="common">roselle</name>
    <dbReference type="NCBI Taxonomy" id="183260"/>
    <lineage>
        <taxon>Eukaryota</taxon>
        <taxon>Viridiplantae</taxon>
        <taxon>Streptophyta</taxon>
        <taxon>Embryophyta</taxon>
        <taxon>Tracheophyta</taxon>
        <taxon>Spermatophyta</taxon>
        <taxon>Magnoliopsida</taxon>
        <taxon>eudicotyledons</taxon>
        <taxon>Gunneridae</taxon>
        <taxon>Pentapetalae</taxon>
        <taxon>rosids</taxon>
        <taxon>malvids</taxon>
        <taxon>Malvales</taxon>
        <taxon>Malvaceae</taxon>
        <taxon>Malvoideae</taxon>
        <taxon>Hibiscus</taxon>
    </lineage>
</organism>
<keyword evidence="2" id="KW-1185">Reference proteome</keyword>
<reference evidence="1 2" key="1">
    <citation type="journal article" date="2024" name="G3 (Bethesda)">
        <title>Genome assembly of Hibiscus sabdariffa L. provides insights into metabolisms of medicinal natural products.</title>
        <authorList>
            <person name="Kim T."/>
        </authorList>
    </citation>
    <scope>NUCLEOTIDE SEQUENCE [LARGE SCALE GENOMIC DNA]</scope>
    <source>
        <strain evidence="1">TK-2024</strain>
        <tissue evidence="1">Old leaves</tissue>
    </source>
</reference>
<comment type="caution">
    <text evidence="1">The sequence shown here is derived from an EMBL/GenBank/DDBJ whole genome shotgun (WGS) entry which is preliminary data.</text>
</comment>
<protein>
    <submittedName>
        <fullName evidence="1">Uncharacterized protein</fullName>
    </submittedName>
</protein>
<dbReference type="Proteomes" id="UP001396334">
    <property type="component" value="Unassembled WGS sequence"/>
</dbReference>
<evidence type="ECO:0000313" key="1">
    <source>
        <dbReference type="EMBL" id="KAK8490665.1"/>
    </source>
</evidence>
<proteinExistence type="predicted"/>